<evidence type="ECO:0000256" key="8">
    <source>
        <dbReference type="ARBA" id="ARBA00022840"/>
    </source>
</evidence>
<dbReference type="PROSITE" id="PS00211">
    <property type="entry name" value="ABC_TRANSPORTER_1"/>
    <property type="match status" value="1"/>
</dbReference>
<keyword evidence="8" id="KW-0067">ATP-binding</keyword>
<dbReference type="PROSITE" id="PS50929">
    <property type="entry name" value="ABC_TM1F"/>
    <property type="match status" value="1"/>
</dbReference>
<dbReference type="Gene3D" id="1.20.1560.10">
    <property type="entry name" value="ABC transporter type 1, transmembrane domain"/>
    <property type="match status" value="1"/>
</dbReference>
<evidence type="ECO:0000259" key="19">
    <source>
        <dbReference type="PROSITE" id="PS50893"/>
    </source>
</evidence>
<reference evidence="21 22" key="1">
    <citation type="journal article" date="2018" name="MBio">
        <title>Comparative Genomics Reveals the Core Gene Toolbox for the Fungus-Insect Symbiosis.</title>
        <authorList>
            <person name="Wang Y."/>
            <person name="Stata M."/>
            <person name="Wang W."/>
            <person name="Stajich J.E."/>
            <person name="White M.M."/>
            <person name="Moncalvo J.M."/>
        </authorList>
    </citation>
    <scope>NUCLEOTIDE SEQUENCE [LARGE SCALE GENOMIC DNA]</scope>
    <source>
        <strain evidence="21 22">AUS-77-4</strain>
    </source>
</reference>
<feature type="transmembrane region" description="Helical" evidence="18">
    <location>
        <begin position="318"/>
        <end position="339"/>
    </location>
</feature>
<evidence type="ECO:0000256" key="12">
    <source>
        <dbReference type="ARBA" id="ARBA00023065"/>
    </source>
</evidence>
<keyword evidence="3" id="KW-0813">Transport</keyword>
<name>A0A2T9Z0M8_9FUNG</name>
<dbReference type="Gene3D" id="3.40.50.300">
    <property type="entry name" value="P-loop containing nucleotide triphosphate hydrolases"/>
    <property type="match status" value="1"/>
</dbReference>
<dbReference type="Pfam" id="PF00664">
    <property type="entry name" value="ABC_membrane"/>
    <property type="match status" value="1"/>
</dbReference>
<dbReference type="GO" id="GO:0006813">
    <property type="term" value="P:potassium ion transport"/>
    <property type="evidence" value="ECO:0007669"/>
    <property type="project" value="UniProtKB-KW"/>
</dbReference>
<evidence type="ECO:0000256" key="3">
    <source>
        <dbReference type="ARBA" id="ARBA00022448"/>
    </source>
</evidence>
<evidence type="ECO:0000256" key="4">
    <source>
        <dbReference type="ARBA" id="ARBA00022538"/>
    </source>
</evidence>
<keyword evidence="7" id="KW-0999">Mitochondrion inner membrane</keyword>
<evidence type="ECO:0000256" key="2">
    <source>
        <dbReference type="ARBA" id="ARBA00005580"/>
    </source>
</evidence>
<evidence type="ECO:0000256" key="13">
    <source>
        <dbReference type="ARBA" id="ARBA00023128"/>
    </source>
</evidence>
<dbReference type="AlphaFoldDB" id="A0A2T9Z0M8"/>
<dbReference type="InterPro" id="IPR003593">
    <property type="entry name" value="AAA+_ATPase"/>
</dbReference>
<dbReference type="PANTHER" id="PTHR43394:SF17">
    <property type="entry name" value="MITOCHONDRIAL POTASSIUM CHANNEL ATP-BINDING SUBUNIT"/>
    <property type="match status" value="1"/>
</dbReference>
<dbReference type="CDD" id="cd03249">
    <property type="entry name" value="ABC_MTABC3_MDL1_MDL2"/>
    <property type="match status" value="1"/>
</dbReference>
<dbReference type="GO" id="GO:0005524">
    <property type="term" value="F:ATP binding"/>
    <property type="evidence" value="ECO:0007669"/>
    <property type="project" value="UniProtKB-KW"/>
</dbReference>
<dbReference type="InterPro" id="IPR039421">
    <property type="entry name" value="Type_1_exporter"/>
</dbReference>
<dbReference type="FunFam" id="3.40.50.300:FF:000218">
    <property type="entry name" value="Multidrug ABC transporter ATP-binding protein"/>
    <property type="match status" value="1"/>
</dbReference>
<dbReference type="InterPro" id="IPR017871">
    <property type="entry name" value="ABC_transporter-like_CS"/>
</dbReference>
<dbReference type="SUPFAM" id="SSF52540">
    <property type="entry name" value="P-loop containing nucleoside triphosphate hydrolases"/>
    <property type="match status" value="1"/>
</dbReference>
<evidence type="ECO:0000256" key="9">
    <source>
        <dbReference type="ARBA" id="ARBA00022946"/>
    </source>
</evidence>
<evidence type="ECO:0000256" key="10">
    <source>
        <dbReference type="ARBA" id="ARBA00022958"/>
    </source>
</evidence>
<dbReference type="PANTHER" id="PTHR43394">
    <property type="entry name" value="ATP-DEPENDENT PERMEASE MDL1, MITOCHONDRIAL"/>
    <property type="match status" value="1"/>
</dbReference>
<comment type="similarity">
    <text evidence="2">Belongs to the ABC transporter superfamily. ABCB family. Mitochondrial peptide exporter (TC 3.A.1.212) subfamily.</text>
</comment>
<comment type="caution">
    <text evidence="21">The sequence shown here is derived from an EMBL/GenBank/DDBJ whole genome shotgun (WGS) entry which is preliminary data.</text>
</comment>
<feature type="domain" description="ABC transporter" evidence="19">
    <location>
        <begin position="494"/>
        <end position="753"/>
    </location>
</feature>
<keyword evidence="6" id="KW-0547">Nucleotide-binding</keyword>
<evidence type="ECO:0000313" key="22">
    <source>
        <dbReference type="Proteomes" id="UP000245699"/>
    </source>
</evidence>
<evidence type="ECO:0000256" key="17">
    <source>
        <dbReference type="ARBA" id="ARBA00042968"/>
    </source>
</evidence>
<dbReference type="OrthoDB" id="6500128at2759"/>
<dbReference type="GO" id="GO:0005743">
    <property type="term" value="C:mitochondrial inner membrane"/>
    <property type="evidence" value="ECO:0007669"/>
    <property type="project" value="UniProtKB-SubCell"/>
</dbReference>
<evidence type="ECO:0000256" key="16">
    <source>
        <dbReference type="ARBA" id="ARBA00041416"/>
    </source>
</evidence>
<feature type="transmembrane region" description="Helical" evidence="18">
    <location>
        <begin position="172"/>
        <end position="195"/>
    </location>
</feature>
<keyword evidence="13" id="KW-0496">Mitochondrion</keyword>
<evidence type="ECO:0000256" key="1">
    <source>
        <dbReference type="ARBA" id="ARBA00004448"/>
    </source>
</evidence>
<keyword evidence="12" id="KW-0406">Ion transport</keyword>
<keyword evidence="10" id="KW-0630">Potassium</keyword>
<keyword evidence="9" id="KW-0809">Transit peptide</keyword>
<dbReference type="CDD" id="cd18574">
    <property type="entry name" value="ABC_6TM_ABCB8_like"/>
    <property type="match status" value="1"/>
</dbReference>
<evidence type="ECO:0000313" key="21">
    <source>
        <dbReference type="EMBL" id="PVU98141.1"/>
    </source>
</evidence>
<gene>
    <name evidence="21" type="ORF">BB559_001768</name>
</gene>
<dbReference type="InterPro" id="IPR003439">
    <property type="entry name" value="ABC_transporter-like_ATP-bd"/>
</dbReference>
<dbReference type="Pfam" id="PF00005">
    <property type="entry name" value="ABC_tran"/>
    <property type="match status" value="1"/>
</dbReference>
<comment type="subcellular location">
    <subcellularLocation>
        <location evidence="1">Mitochondrion inner membrane</location>
        <topology evidence="1">Multi-pass membrane protein</topology>
    </subcellularLocation>
</comment>
<evidence type="ECO:0000259" key="20">
    <source>
        <dbReference type="PROSITE" id="PS50929"/>
    </source>
</evidence>
<dbReference type="STRING" id="61424.A0A2T9Z0M8"/>
<accession>A0A2T9Z0M8</accession>
<dbReference type="SUPFAM" id="SSF90123">
    <property type="entry name" value="ABC transporter transmembrane region"/>
    <property type="match status" value="1"/>
</dbReference>
<dbReference type="Proteomes" id="UP000245699">
    <property type="component" value="Unassembled WGS sequence"/>
</dbReference>
<dbReference type="PROSITE" id="PS50893">
    <property type="entry name" value="ABC_TRANSPORTER_2"/>
    <property type="match status" value="1"/>
</dbReference>
<feature type="domain" description="ABC transmembrane type-1" evidence="20">
    <location>
        <begin position="176"/>
        <end position="461"/>
    </location>
</feature>
<dbReference type="InterPro" id="IPR027417">
    <property type="entry name" value="P-loop_NTPase"/>
</dbReference>
<keyword evidence="11 18" id="KW-1133">Transmembrane helix</keyword>
<organism evidence="21 22">
    <name type="scientific">Furculomyces boomerangus</name>
    <dbReference type="NCBI Taxonomy" id="61424"/>
    <lineage>
        <taxon>Eukaryota</taxon>
        <taxon>Fungi</taxon>
        <taxon>Fungi incertae sedis</taxon>
        <taxon>Zoopagomycota</taxon>
        <taxon>Kickxellomycotina</taxon>
        <taxon>Harpellomycetes</taxon>
        <taxon>Harpellales</taxon>
        <taxon>Harpellaceae</taxon>
        <taxon>Furculomyces</taxon>
    </lineage>
</organism>
<keyword evidence="14 18" id="KW-0472">Membrane</keyword>
<evidence type="ECO:0000256" key="11">
    <source>
        <dbReference type="ARBA" id="ARBA00022989"/>
    </source>
</evidence>
<proteinExistence type="inferred from homology"/>
<dbReference type="GO" id="GO:0015421">
    <property type="term" value="F:ABC-type oligopeptide transporter activity"/>
    <property type="evidence" value="ECO:0007669"/>
    <property type="project" value="TreeGrafter"/>
</dbReference>
<keyword evidence="5 18" id="KW-0812">Transmembrane</keyword>
<evidence type="ECO:0000256" key="15">
    <source>
        <dbReference type="ARBA" id="ARBA00040439"/>
    </source>
</evidence>
<dbReference type="GO" id="GO:0016887">
    <property type="term" value="F:ATP hydrolysis activity"/>
    <property type="evidence" value="ECO:0007669"/>
    <property type="project" value="InterPro"/>
</dbReference>
<dbReference type="EMBL" id="MBFT01000089">
    <property type="protein sequence ID" value="PVU98141.1"/>
    <property type="molecule type" value="Genomic_DNA"/>
</dbReference>
<keyword evidence="4" id="KW-0633">Potassium transport</keyword>
<protein>
    <recommendedName>
        <fullName evidence="15">Mitochondrial potassium channel ATP-binding subunit</fullName>
    </recommendedName>
    <alternativeName>
        <fullName evidence="17">ATP-binding cassette sub-family B member 8, mitochondrial</fullName>
    </alternativeName>
    <alternativeName>
        <fullName evidence="16">Mitochondrial sulfonylurea-receptor</fullName>
    </alternativeName>
</protein>
<evidence type="ECO:0000256" key="5">
    <source>
        <dbReference type="ARBA" id="ARBA00022692"/>
    </source>
</evidence>
<dbReference type="SMART" id="SM00382">
    <property type="entry name" value="AAA"/>
    <property type="match status" value="1"/>
</dbReference>
<sequence>MFIFLPKSTNNIQNLNFKCWNYKCFKSPPFRFYNKQNSNLYTSSKFYTRKQNDQKLFYRNYSEKKHSQAKEKWNFNFRLETIIVAAYIIHSQTQNLKCETNQINENLEQVSKYGMMRLEVLKKQAQEALVHRNPPKKEDQERGIESNEIVVQERKEYVTLLGRIMRLIVPEIPALVGVLVTAIGAAATSLMMPVVTGELVNAISMSLTSSEYYGLVIPAQKLLGLFIGNGILTWMHVYLVSLFGENVALRLKSFVFGSIIHQDIEFFEYHKSGELVTRVTSDINEFKSVLKQVVTQGLKALTLTIGTAIQLVRISPQLTFFLSISMPFAYLGLWIYGGYLRKLRAAGRFWEEIEVGIASETISNIRAVRAFSAENEEMNLYKSSSEMVALGNIDFGFHMGVFRGLTNLSVGGLVLSVLYFGGNLVSRGDITAGSLMAYMMSVQQSQKALDSLGVLMGQTVKALASANRVFELTKIEPKIDQFSGIRLANLDGNVRFMDVTFAYPTRPDQYVLENFDLTINKGEVVALCGQSGSGKSTVGALLERMYEPSGGIIWIDGYPLSKVEPNWFRQQIGMIEQQPILFATTILENIRYGKPTASDEEVYLAAKMANAFDFISTFPRKFDTIVGEQGITLSGGQKQRIAIARAILRDPKILILDEATSALDSQSEFAVQQALEKLMVGKTVLIIAHRLSTIKNADKIVVMGQPQNSKYLGNELQTTNGLLNKKKSGQIFEIGTHEELMKAKGVYYKMYNQATENKSSTLD</sequence>
<dbReference type="InterPro" id="IPR036640">
    <property type="entry name" value="ABC1_TM_sf"/>
</dbReference>
<feature type="transmembrane region" description="Helical" evidence="18">
    <location>
        <begin position="222"/>
        <end position="243"/>
    </location>
</feature>
<evidence type="ECO:0000256" key="7">
    <source>
        <dbReference type="ARBA" id="ARBA00022792"/>
    </source>
</evidence>
<keyword evidence="22" id="KW-1185">Reference proteome</keyword>
<dbReference type="GO" id="GO:0090374">
    <property type="term" value="P:oligopeptide export from mitochondrion"/>
    <property type="evidence" value="ECO:0007669"/>
    <property type="project" value="TreeGrafter"/>
</dbReference>
<evidence type="ECO:0000256" key="14">
    <source>
        <dbReference type="ARBA" id="ARBA00023136"/>
    </source>
</evidence>
<evidence type="ECO:0000256" key="6">
    <source>
        <dbReference type="ARBA" id="ARBA00022741"/>
    </source>
</evidence>
<evidence type="ECO:0000256" key="18">
    <source>
        <dbReference type="SAM" id="Phobius"/>
    </source>
</evidence>
<dbReference type="InterPro" id="IPR011527">
    <property type="entry name" value="ABC1_TM_dom"/>
</dbReference>